<comment type="subcellular location">
    <subcellularLocation>
        <location evidence="1">Cell membrane</location>
        <topology evidence="1">Multi-pass membrane protein</topology>
    </subcellularLocation>
</comment>
<feature type="transmembrane region" description="Helical" evidence="6">
    <location>
        <begin position="399"/>
        <end position="418"/>
    </location>
</feature>
<evidence type="ECO:0000256" key="1">
    <source>
        <dbReference type="ARBA" id="ARBA00004651"/>
    </source>
</evidence>
<feature type="domain" description="ABC3 transporter permease C-terminal" evidence="7">
    <location>
        <begin position="721"/>
        <end position="832"/>
    </location>
</feature>
<protein>
    <submittedName>
        <fullName evidence="9">FtsX-like permease family protein</fullName>
    </submittedName>
</protein>
<dbReference type="Pfam" id="PF02687">
    <property type="entry name" value="FtsX"/>
    <property type="match status" value="2"/>
</dbReference>
<sequence length="843" mass="91384">MAEQATFSLSWALRMAWRDSRGSRHRLLLFVSAMVLGIAALVALHGVGANLRKGVDAQARALLGADLRLERDAPFDDLSLLLDTIGGQQAQVVYLTSMAYFPRTGHVRLVSVRAVGGPWPLYGQMQTDPPEAADRYLQEGGALVDGSLLDAYGVRVGDSVRIGRRSYPILGRLVQTPSESAIMALAAPRVYVPLAMLDTLLLGFGSRAEYAIYFRFDDGRDAEALGKALRDRLRPLRVGVDTVEEIRENWDEVLRNLYRFLGLIGFIALILGGIGIGSAVHVYVRQRLDQVAVLRCLGATPWATFSVYLLQALAMGAVAGLLGTLLGLGVQALLARLLVNFLPLEVTLEIERSAVLLGLVGGPVFTLLFALLPLLPVRRVTPLRALQASVDPVPVKRDWLYRGAWLVLLAGLTAFAIAEAPEPWMGVAYALGLILVLGGLVLLARGLTSLLRRIMPTYWPYVLRQGVANLYRPNNQTSVLMLALGLGTFLVVLVLLIEQTLLVQVRQAGGPGRPDLVFFDVQPDQRDSLRQLIEAYGLSVVEEVPIVTMRLAAVNGRRIADQLADTTVRLGWAFRREYRSSYRDHLTDTETLVAGAFTPVVAPGTAMPPVSLEEEIAAALGVTLGDTLVWDVQGVEIPTVVGSLRRVDWRRFRTNFFVLFPRGVLEAAPQMYVLLVQAGEAAPQVQRAAVEAFPSVSTIDLRLVLQVADEIFQQVARVLHFMALFSVLTGIIVLLGATTVSRVAREEETILLKTLGASRRQVLQITMVEYGLLGTLAALAGVLLASGSATLLAAGVFDTAPAEPLWVLPVALLGAAGLTLGIGLLSNRRVYNRLALDVLRAAG</sequence>
<dbReference type="InterPro" id="IPR003838">
    <property type="entry name" value="ABC3_permease_C"/>
</dbReference>
<evidence type="ECO:0000256" key="4">
    <source>
        <dbReference type="ARBA" id="ARBA00022989"/>
    </source>
</evidence>
<evidence type="ECO:0000256" key="2">
    <source>
        <dbReference type="ARBA" id="ARBA00022475"/>
    </source>
</evidence>
<evidence type="ECO:0000313" key="9">
    <source>
        <dbReference type="EMBL" id="HER95817.1"/>
    </source>
</evidence>
<feature type="transmembrane region" description="Helical" evidence="6">
    <location>
        <begin position="718"/>
        <end position="741"/>
    </location>
</feature>
<reference evidence="9" key="1">
    <citation type="journal article" date="2020" name="mSystems">
        <title>Genome- and Community-Level Interaction Insights into Carbon Utilization and Element Cycling Functions of Hydrothermarchaeota in Hydrothermal Sediment.</title>
        <authorList>
            <person name="Zhou Z."/>
            <person name="Liu Y."/>
            <person name="Xu W."/>
            <person name="Pan J."/>
            <person name="Luo Z.H."/>
            <person name="Li M."/>
        </authorList>
    </citation>
    <scope>NUCLEOTIDE SEQUENCE [LARGE SCALE GENOMIC DNA]</scope>
    <source>
        <strain evidence="9">SpSt-143</strain>
    </source>
</reference>
<feature type="transmembrane region" description="Helical" evidence="6">
    <location>
        <begin position="305"/>
        <end position="334"/>
    </location>
</feature>
<dbReference type="Pfam" id="PF12704">
    <property type="entry name" value="MacB_PCD"/>
    <property type="match status" value="1"/>
</dbReference>
<dbReference type="InterPro" id="IPR025857">
    <property type="entry name" value="MacB_PCD"/>
</dbReference>
<feature type="transmembrane region" description="Helical" evidence="6">
    <location>
        <begin position="424"/>
        <end position="444"/>
    </location>
</feature>
<dbReference type="EMBL" id="DSGB01000004">
    <property type="protein sequence ID" value="HER95817.1"/>
    <property type="molecule type" value="Genomic_DNA"/>
</dbReference>
<keyword evidence="3 6" id="KW-0812">Transmembrane</keyword>
<evidence type="ECO:0000259" key="8">
    <source>
        <dbReference type="Pfam" id="PF12704"/>
    </source>
</evidence>
<feature type="transmembrane region" description="Helical" evidence="6">
    <location>
        <begin position="762"/>
        <end position="785"/>
    </location>
</feature>
<accession>A0A7V2B021</accession>
<keyword evidence="5 6" id="KW-0472">Membrane</keyword>
<feature type="transmembrane region" description="Helical" evidence="6">
    <location>
        <begin position="805"/>
        <end position="825"/>
    </location>
</feature>
<feature type="transmembrane region" description="Helical" evidence="6">
    <location>
        <begin position="27"/>
        <end position="48"/>
    </location>
</feature>
<feature type="domain" description="MacB-like periplasmic core" evidence="8">
    <location>
        <begin position="28"/>
        <end position="231"/>
    </location>
</feature>
<dbReference type="GO" id="GO:0005886">
    <property type="term" value="C:plasma membrane"/>
    <property type="evidence" value="ECO:0007669"/>
    <property type="project" value="UniProtKB-SubCell"/>
</dbReference>
<proteinExistence type="predicted"/>
<comment type="caution">
    <text evidence="9">The sequence shown here is derived from an EMBL/GenBank/DDBJ whole genome shotgun (WGS) entry which is preliminary data.</text>
</comment>
<dbReference type="AlphaFoldDB" id="A0A7V2B021"/>
<evidence type="ECO:0000256" key="6">
    <source>
        <dbReference type="SAM" id="Phobius"/>
    </source>
</evidence>
<feature type="transmembrane region" description="Helical" evidence="6">
    <location>
        <begin position="479"/>
        <end position="497"/>
    </location>
</feature>
<organism evidence="9">
    <name type="scientific">Rhodothermus marinus</name>
    <name type="common">Rhodothermus obamensis</name>
    <dbReference type="NCBI Taxonomy" id="29549"/>
    <lineage>
        <taxon>Bacteria</taxon>
        <taxon>Pseudomonadati</taxon>
        <taxon>Rhodothermota</taxon>
        <taxon>Rhodothermia</taxon>
        <taxon>Rhodothermales</taxon>
        <taxon>Rhodothermaceae</taxon>
        <taxon>Rhodothermus</taxon>
    </lineage>
</organism>
<evidence type="ECO:0000256" key="3">
    <source>
        <dbReference type="ARBA" id="ARBA00022692"/>
    </source>
</evidence>
<feature type="transmembrane region" description="Helical" evidence="6">
    <location>
        <begin position="257"/>
        <end position="284"/>
    </location>
</feature>
<gene>
    <name evidence="9" type="ORF">ENO59_04790</name>
</gene>
<dbReference type="InterPro" id="IPR038766">
    <property type="entry name" value="Membrane_comp_ABC_pdt"/>
</dbReference>
<evidence type="ECO:0000256" key="5">
    <source>
        <dbReference type="ARBA" id="ARBA00023136"/>
    </source>
</evidence>
<feature type="domain" description="ABC3 transporter permease C-terminal" evidence="7">
    <location>
        <begin position="263"/>
        <end position="382"/>
    </location>
</feature>
<feature type="transmembrane region" description="Helical" evidence="6">
    <location>
        <begin position="354"/>
        <end position="378"/>
    </location>
</feature>
<dbReference type="PANTHER" id="PTHR30287">
    <property type="entry name" value="MEMBRANE COMPONENT OF PREDICTED ABC SUPERFAMILY METABOLITE UPTAKE TRANSPORTER"/>
    <property type="match status" value="1"/>
</dbReference>
<keyword evidence="4 6" id="KW-1133">Transmembrane helix</keyword>
<dbReference type="PANTHER" id="PTHR30287:SF1">
    <property type="entry name" value="INNER MEMBRANE PROTEIN"/>
    <property type="match status" value="1"/>
</dbReference>
<name>A0A7V2B021_RHOMR</name>
<keyword evidence="2" id="KW-1003">Cell membrane</keyword>
<evidence type="ECO:0000259" key="7">
    <source>
        <dbReference type="Pfam" id="PF02687"/>
    </source>
</evidence>